<dbReference type="Proteomes" id="UP000478052">
    <property type="component" value="Unassembled WGS sequence"/>
</dbReference>
<evidence type="ECO:0000313" key="2">
    <source>
        <dbReference type="Proteomes" id="UP000478052"/>
    </source>
</evidence>
<gene>
    <name evidence="1" type="ORF">FWK35_00027814</name>
</gene>
<feature type="non-terminal residue" evidence="1">
    <location>
        <position position="118"/>
    </location>
</feature>
<accession>A0A6G0VWC3</accession>
<dbReference type="AlphaFoldDB" id="A0A6G0VWC3"/>
<comment type="caution">
    <text evidence="1">The sequence shown here is derived from an EMBL/GenBank/DDBJ whole genome shotgun (WGS) entry which is preliminary data.</text>
</comment>
<reference evidence="1 2" key="1">
    <citation type="submission" date="2019-08" db="EMBL/GenBank/DDBJ databases">
        <title>Whole genome of Aphis craccivora.</title>
        <authorList>
            <person name="Voronova N.V."/>
            <person name="Shulinski R.S."/>
            <person name="Bandarenka Y.V."/>
            <person name="Zhorov D.G."/>
            <person name="Warner D."/>
        </authorList>
    </citation>
    <scope>NUCLEOTIDE SEQUENCE [LARGE SCALE GENOMIC DNA]</scope>
    <source>
        <strain evidence="1">180601</strain>
        <tissue evidence="1">Whole Body</tissue>
    </source>
</reference>
<protein>
    <submittedName>
        <fullName evidence="1">Uncharacterized protein</fullName>
    </submittedName>
</protein>
<dbReference type="EMBL" id="VUJU01011019">
    <property type="protein sequence ID" value="KAF0712208.1"/>
    <property type="molecule type" value="Genomic_DNA"/>
</dbReference>
<organism evidence="1 2">
    <name type="scientific">Aphis craccivora</name>
    <name type="common">Cowpea aphid</name>
    <dbReference type="NCBI Taxonomy" id="307492"/>
    <lineage>
        <taxon>Eukaryota</taxon>
        <taxon>Metazoa</taxon>
        <taxon>Ecdysozoa</taxon>
        <taxon>Arthropoda</taxon>
        <taxon>Hexapoda</taxon>
        <taxon>Insecta</taxon>
        <taxon>Pterygota</taxon>
        <taxon>Neoptera</taxon>
        <taxon>Paraneoptera</taxon>
        <taxon>Hemiptera</taxon>
        <taxon>Sternorrhyncha</taxon>
        <taxon>Aphidomorpha</taxon>
        <taxon>Aphidoidea</taxon>
        <taxon>Aphididae</taxon>
        <taxon>Aphidini</taxon>
        <taxon>Aphis</taxon>
        <taxon>Aphis</taxon>
    </lineage>
</organism>
<keyword evidence="2" id="KW-1185">Reference proteome</keyword>
<sequence>MRKEHQHVVGQIQIILYGKARPKQSSKYLQIYPRYPLSIWNVRNQTLSNSHRTNNFSEGWNRTTNLSFWTVLRAIQLDECGNRLQKRQKSFTAGNNKLFNLCNQHQRKELTNIEFLNS</sequence>
<evidence type="ECO:0000313" key="1">
    <source>
        <dbReference type="EMBL" id="KAF0712208.1"/>
    </source>
</evidence>
<name>A0A6G0VWC3_APHCR</name>
<proteinExistence type="predicted"/>